<name>A0ABS9TL17_9PSEU</name>
<dbReference type="RefSeq" id="WP_241039884.1">
    <property type="nucleotide sequence ID" value="NZ_BAAAJF010000021.1"/>
</dbReference>
<feature type="region of interest" description="Disordered" evidence="3">
    <location>
        <begin position="347"/>
        <end position="386"/>
    </location>
</feature>
<dbReference type="InterPro" id="IPR011964">
    <property type="entry name" value="YVTN_b-propeller_repeat"/>
</dbReference>
<protein>
    <submittedName>
        <fullName evidence="4">Bifunctional YncE family protein/alkaline phosphatase family protein</fullName>
    </submittedName>
</protein>
<evidence type="ECO:0000313" key="5">
    <source>
        <dbReference type="Proteomes" id="UP001299970"/>
    </source>
</evidence>
<dbReference type="Gene3D" id="3.40.720.10">
    <property type="entry name" value="Alkaline Phosphatase, subunit A"/>
    <property type="match status" value="1"/>
</dbReference>
<dbReference type="Pfam" id="PF04185">
    <property type="entry name" value="Phosphoesterase"/>
    <property type="match status" value="1"/>
</dbReference>
<dbReference type="InterPro" id="IPR011048">
    <property type="entry name" value="Haem_d1_sf"/>
</dbReference>
<dbReference type="PANTHER" id="PTHR47197:SF3">
    <property type="entry name" value="DIHYDRO-HEME D1 DEHYDROGENASE"/>
    <property type="match status" value="1"/>
</dbReference>
<keyword evidence="2" id="KW-0843">Virulence</keyword>
<evidence type="ECO:0000256" key="2">
    <source>
        <dbReference type="ARBA" id="ARBA00023026"/>
    </source>
</evidence>
<keyword evidence="1" id="KW-0378">Hydrolase</keyword>
<feature type="compositionally biased region" description="Polar residues" evidence="3">
    <location>
        <begin position="470"/>
        <end position="480"/>
    </location>
</feature>
<dbReference type="InterPro" id="IPR019405">
    <property type="entry name" value="Lactonase_7-beta_prop"/>
</dbReference>
<evidence type="ECO:0000256" key="1">
    <source>
        <dbReference type="ARBA" id="ARBA00022801"/>
    </source>
</evidence>
<reference evidence="4 5" key="1">
    <citation type="submission" date="2022-03" db="EMBL/GenBank/DDBJ databases">
        <title>Pseudonocardia alaer sp. nov., a novel actinomycete isolated from reed forest soil.</title>
        <authorList>
            <person name="Wang L."/>
        </authorList>
    </citation>
    <scope>NUCLEOTIDE SEQUENCE [LARGE SCALE GENOMIC DNA]</scope>
    <source>
        <strain evidence="4 5">Y-16303</strain>
    </source>
</reference>
<dbReference type="Gene3D" id="2.130.10.10">
    <property type="entry name" value="YVTN repeat-like/Quinoprotein amine dehydrogenase"/>
    <property type="match status" value="2"/>
</dbReference>
<evidence type="ECO:0000313" key="4">
    <source>
        <dbReference type="EMBL" id="MCH6169237.1"/>
    </source>
</evidence>
<dbReference type="SUPFAM" id="SSF53649">
    <property type="entry name" value="Alkaline phosphatase-like"/>
    <property type="match status" value="1"/>
</dbReference>
<dbReference type="Proteomes" id="UP001299970">
    <property type="component" value="Unassembled WGS sequence"/>
</dbReference>
<proteinExistence type="predicted"/>
<dbReference type="InterPro" id="IPR015943">
    <property type="entry name" value="WD40/YVTN_repeat-like_dom_sf"/>
</dbReference>
<organism evidence="4 5">
    <name type="scientific">Pseudonocardia alaniniphila</name>
    <dbReference type="NCBI Taxonomy" id="75291"/>
    <lineage>
        <taxon>Bacteria</taxon>
        <taxon>Bacillati</taxon>
        <taxon>Actinomycetota</taxon>
        <taxon>Actinomycetes</taxon>
        <taxon>Pseudonocardiales</taxon>
        <taxon>Pseudonocardiaceae</taxon>
        <taxon>Pseudonocardia</taxon>
    </lineage>
</organism>
<dbReference type="PANTHER" id="PTHR47197">
    <property type="entry name" value="PROTEIN NIRF"/>
    <property type="match status" value="1"/>
</dbReference>
<dbReference type="SUPFAM" id="SSF51004">
    <property type="entry name" value="C-terminal (heme d1) domain of cytochrome cd1-nitrite reductase"/>
    <property type="match status" value="1"/>
</dbReference>
<dbReference type="InterPro" id="IPR017850">
    <property type="entry name" value="Alkaline_phosphatase_core_sf"/>
</dbReference>
<gene>
    <name evidence="4" type="ORF">MMF94_26370</name>
</gene>
<comment type="caution">
    <text evidence="4">The sequence shown here is derived from an EMBL/GenBank/DDBJ whole genome shotgun (WGS) entry which is preliminary data.</text>
</comment>
<dbReference type="EMBL" id="JAKXMK010000024">
    <property type="protein sequence ID" value="MCH6169237.1"/>
    <property type="molecule type" value="Genomic_DNA"/>
</dbReference>
<evidence type="ECO:0000256" key="3">
    <source>
        <dbReference type="SAM" id="MobiDB-lite"/>
    </source>
</evidence>
<dbReference type="Pfam" id="PF10282">
    <property type="entry name" value="Lactonase"/>
    <property type="match status" value="1"/>
</dbReference>
<accession>A0ABS9TL17</accession>
<sequence>MPIDSAMAPDGSRLVVSNAGAGVQSLQLIDTSTGDVTQTLQYPAPASLYAGLAFSPDGLTLYASGGGNNLIRAYSVRATGLTERRSIPLPTTGPTGQPINPFPAGMAVTPDGSRLVVADQLADAVSVVELASGAVHSAPIGHRPYDVVISHDGHTAYVTDQGGNELSVVDLSRPEPVQRGSIPVGTHPNRLIARADGSILYVADGDSDELSVVDTATEKTIRTISVSPYPDAPIGSNPDAIALSEDGRTLYVANSGNNAVAFIDVRSGHFNGMIPTSWHPTSLAWTGTQLFITNAKGLGAGPNDLTGHPNPNRPDMEVLSQDVTSMMVGTLTRVPVPTGHLQDFTQQVRDNDGFPDPNPRPESMSTPSEGTNKGAKVRDSGVVPLKPGVQSPIKHVIYVVREGQSYDEELGSLGRGNGDAALNVFGNESTPNSRRLARTFGDFDNFYSPAEVGAQGWNWAVAGNSNDYSEQTWPAVSSGRTGPLPPEGTDPATAPNRDPAHAYIWDQMADYHVPFRNYGVFTNIQPDGSAKAADPVLDANTDHNYRGFDLTCPDSPRSFAPAAGVNCGNARFAEWKKEFDGYVADNNLPAAELISLPNDRNAGPKPGSPTPAAYVADNDWALGQIVDAVSHSDFWSSTAIFVTEVDSNSGGDHVDGHRTVAQVISPYSHTGRVDSTFYSTVSMLRTVELILGLPPLTQYDAAATPMVNAFTSKPDLTPYSAVKPSQNMQEMNHP</sequence>
<dbReference type="NCBIfam" id="TIGR02276">
    <property type="entry name" value="beta_rpt_yvtn"/>
    <property type="match status" value="1"/>
</dbReference>
<dbReference type="InterPro" id="IPR007312">
    <property type="entry name" value="Phosphoesterase"/>
</dbReference>
<keyword evidence="5" id="KW-1185">Reference proteome</keyword>
<dbReference type="InterPro" id="IPR051200">
    <property type="entry name" value="Host-pathogen_enzymatic-act"/>
</dbReference>
<feature type="region of interest" description="Disordered" evidence="3">
    <location>
        <begin position="470"/>
        <end position="496"/>
    </location>
</feature>